<dbReference type="PANTHER" id="PTHR42886">
    <property type="entry name" value="RE40534P-RELATED"/>
    <property type="match status" value="1"/>
</dbReference>
<sequence length="374" mass="40079">MHSFTKLLCLASTISSSLATTSSKSCTDYTITVNPTSSNFIWAAPFRNNFQVVDLLSNIASRTAATSFNPYSGAAVQNATYKISATFCTPTKSTGKKEIVLLLSHGLNFDKSYWDPNIEPQSYSFVDWAIGQGYSVFFYDRLGVGKSSTISGFLNQASIQVSILQQLATAVSTGKYTASFGTPKSLVLVGHSFGSIICAAALAATPDLADGVILTGFNYNATNGAGFLEAFQPRIANGQDPKWHHLDNGYVAPVDIYSNVNAFFKAPDYDLKVVEYAQANRQPFAINEAISGNLVDIQPVNFTGPAMVIAGQFDLIFCTGQCDDVIEHPSAEIFSKAKAFKAVSYPGAGHGLNFAANATGSFKIITDFLQENGL</sequence>
<comment type="caution">
    <text evidence="3">The sequence shown here is derived from an EMBL/GenBank/DDBJ whole genome shotgun (WGS) entry which is preliminary data.</text>
</comment>
<dbReference type="EMBL" id="QGMK01000948">
    <property type="protein sequence ID" value="TVY75796.1"/>
    <property type="molecule type" value="Genomic_DNA"/>
</dbReference>
<dbReference type="InterPro" id="IPR000073">
    <property type="entry name" value="AB_hydrolase_1"/>
</dbReference>
<proteinExistence type="predicted"/>
<dbReference type="OrthoDB" id="190201at2759"/>
<evidence type="ECO:0000259" key="2">
    <source>
        <dbReference type="Pfam" id="PF12697"/>
    </source>
</evidence>
<dbReference type="Gene3D" id="3.40.50.1820">
    <property type="entry name" value="alpha/beta hydrolase"/>
    <property type="match status" value="1"/>
</dbReference>
<dbReference type="PANTHER" id="PTHR42886:SF87">
    <property type="entry name" value="AB HYDROLASE-1 DOMAIN-CONTAINING PROTEIN"/>
    <property type="match status" value="1"/>
</dbReference>
<feature type="domain" description="AB hydrolase-1" evidence="2">
    <location>
        <begin position="101"/>
        <end position="354"/>
    </location>
</feature>
<name>A0A8T9C8V7_9HELO</name>
<keyword evidence="4" id="KW-1185">Reference proteome</keyword>
<dbReference type="InterPro" id="IPR029058">
    <property type="entry name" value="AB_hydrolase_fold"/>
</dbReference>
<keyword evidence="1" id="KW-0732">Signal</keyword>
<dbReference type="AlphaFoldDB" id="A0A8T9C8V7"/>
<accession>A0A8T9C8V7</accession>
<protein>
    <recommendedName>
        <fullName evidence="2">AB hydrolase-1 domain-containing protein</fullName>
    </recommendedName>
</protein>
<dbReference type="Pfam" id="PF12697">
    <property type="entry name" value="Abhydrolase_6"/>
    <property type="match status" value="1"/>
</dbReference>
<evidence type="ECO:0000313" key="3">
    <source>
        <dbReference type="EMBL" id="TVY75796.1"/>
    </source>
</evidence>
<gene>
    <name evidence="3" type="ORF">LSUE1_G003867</name>
</gene>
<organism evidence="3 4">
    <name type="scientific">Lachnellula suecica</name>
    <dbReference type="NCBI Taxonomy" id="602035"/>
    <lineage>
        <taxon>Eukaryota</taxon>
        <taxon>Fungi</taxon>
        <taxon>Dikarya</taxon>
        <taxon>Ascomycota</taxon>
        <taxon>Pezizomycotina</taxon>
        <taxon>Leotiomycetes</taxon>
        <taxon>Helotiales</taxon>
        <taxon>Lachnaceae</taxon>
        <taxon>Lachnellula</taxon>
    </lineage>
</organism>
<evidence type="ECO:0000313" key="4">
    <source>
        <dbReference type="Proteomes" id="UP000469558"/>
    </source>
</evidence>
<evidence type="ECO:0000256" key="1">
    <source>
        <dbReference type="SAM" id="SignalP"/>
    </source>
</evidence>
<reference evidence="3 4" key="1">
    <citation type="submission" date="2018-05" db="EMBL/GenBank/DDBJ databases">
        <title>Genome sequencing and assembly of the regulated plant pathogen Lachnellula willkommii and related sister species for the development of diagnostic species identification markers.</title>
        <authorList>
            <person name="Giroux E."/>
            <person name="Bilodeau G."/>
        </authorList>
    </citation>
    <scope>NUCLEOTIDE SEQUENCE [LARGE SCALE GENOMIC DNA]</scope>
    <source>
        <strain evidence="3 4">CBS 268.59</strain>
    </source>
</reference>
<dbReference type="Proteomes" id="UP000469558">
    <property type="component" value="Unassembled WGS sequence"/>
</dbReference>
<feature type="signal peptide" evidence="1">
    <location>
        <begin position="1"/>
        <end position="19"/>
    </location>
</feature>
<feature type="chain" id="PRO_5035790064" description="AB hydrolase-1 domain-containing protein" evidence="1">
    <location>
        <begin position="20"/>
        <end position="374"/>
    </location>
</feature>
<dbReference type="SUPFAM" id="SSF53474">
    <property type="entry name" value="alpha/beta-Hydrolases"/>
    <property type="match status" value="1"/>
</dbReference>